<dbReference type="Proteomes" id="UP000612361">
    <property type="component" value="Unassembled WGS sequence"/>
</dbReference>
<keyword evidence="3" id="KW-1185">Reference proteome</keyword>
<dbReference type="RefSeq" id="WP_186880402.1">
    <property type="nucleotide sequence ID" value="NZ_JACOGG010000004.1"/>
</dbReference>
<dbReference type="AlphaFoldDB" id="A0A923KSC6"/>
<organism evidence="2 3">
    <name type="scientific">Undibacterium rugosum</name>
    <dbReference type="NCBI Taxonomy" id="2762291"/>
    <lineage>
        <taxon>Bacteria</taxon>
        <taxon>Pseudomonadati</taxon>
        <taxon>Pseudomonadota</taxon>
        <taxon>Betaproteobacteria</taxon>
        <taxon>Burkholderiales</taxon>
        <taxon>Oxalobacteraceae</taxon>
        <taxon>Undibacterium</taxon>
    </lineage>
</organism>
<gene>
    <name evidence="2" type="ORF">H8K47_05395</name>
</gene>
<accession>A0A923KSC6</accession>
<dbReference type="PROSITE" id="PS51257">
    <property type="entry name" value="PROKAR_LIPOPROTEIN"/>
    <property type="match status" value="1"/>
</dbReference>
<proteinExistence type="predicted"/>
<evidence type="ECO:0000313" key="3">
    <source>
        <dbReference type="Proteomes" id="UP000612361"/>
    </source>
</evidence>
<comment type="caution">
    <text evidence="2">The sequence shown here is derived from an EMBL/GenBank/DDBJ whole genome shotgun (WGS) entry which is preliminary data.</text>
</comment>
<feature type="signal peptide" evidence="1">
    <location>
        <begin position="1"/>
        <end position="21"/>
    </location>
</feature>
<protein>
    <submittedName>
        <fullName evidence="2">Uncharacterized protein</fullName>
    </submittedName>
</protein>
<feature type="chain" id="PRO_5036880828" evidence="1">
    <location>
        <begin position="22"/>
        <end position="177"/>
    </location>
</feature>
<name>A0A923KSC6_9BURK</name>
<dbReference type="EMBL" id="JACOGG010000004">
    <property type="protein sequence ID" value="MBC3934789.1"/>
    <property type="molecule type" value="Genomic_DNA"/>
</dbReference>
<reference evidence="2" key="1">
    <citation type="submission" date="2020-08" db="EMBL/GenBank/DDBJ databases">
        <title>Novel species isolated from subtropical streams in China.</title>
        <authorList>
            <person name="Lu H."/>
        </authorList>
    </citation>
    <scope>NUCLEOTIDE SEQUENCE</scope>
    <source>
        <strain evidence="2">CY7W</strain>
    </source>
</reference>
<evidence type="ECO:0000256" key="1">
    <source>
        <dbReference type="SAM" id="SignalP"/>
    </source>
</evidence>
<sequence>MFASRCFATLLVLLTVLASTACERKPAATSASKSDAAASALPGRFQLAELYGQNYSQQQPVLSQTILIRDTQPALMQALAAVIFRHTAISPFDVTQFRQVKLQIDVTQNDIQKESWKEAANTQHTYEIQVTLGPQIRPEQFLALLNELDALRSAMKPDGDFQYSLRFPPRQALGASH</sequence>
<keyword evidence="1" id="KW-0732">Signal</keyword>
<evidence type="ECO:0000313" key="2">
    <source>
        <dbReference type="EMBL" id="MBC3934789.1"/>
    </source>
</evidence>